<organism evidence="2 3">
    <name type="scientific">Nitrosomonas cryotolerans ATCC 49181</name>
    <dbReference type="NCBI Taxonomy" id="1131553"/>
    <lineage>
        <taxon>Bacteria</taxon>
        <taxon>Pseudomonadati</taxon>
        <taxon>Pseudomonadota</taxon>
        <taxon>Betaproteobacteria</taxon>
        <taxon>Nitrosomonadales</taxon>
        <taxon>Nitrosomonadaceae</taxon>
        <taxon>Nitrosomonas</taxon>
    </lineage>
</organism>
<evidence type="ECO:0000313" key="2">
    <source>
        <dbReference type="EMBL" id="SIO23774.1"/>
    </source>
</evidence>
<dbReference type="AlphaFoldDB" id="A0A1N6HVB9"/>
<dbReference type="Proteomes" id="UP000185062">
    <property type="component" value="Unassembled WGS sequence"/>
</dbReference>
<dbReference type="InterPro" id="IPR006026">
    <property type="entry name" value="Peptidase_Metallo"/>
</dbReference>
<dbReference type="SUPFAM" id="SSF55486">
    <property type="entry name" value="Metalloproteases ('zincins'), catalytic domain"/>
    <property type="match status" value="1"/>
</dbReference>
<dbReference type="InterPro" id="IPR024079">
    <property type="entry name" value="MetalloPept_cat_dom_sf"/>
</dbReference>
<dbReference type="InterPro" id="IPR001506">
    <property type="entry name" value="Peptidase_M12A"/>
</dbReference>
<dbReference type="GO" id="GO:0008270">
    <property type="term" value="F:zinc ion binding"/>
    <property type="evidence" value="ECO:0007669"/>
    <property type="project" value="InterPro"/>
</dbReference>
<evidence type="ECO:0000259" key="1">
    <source>
        <dbReference type="SMART" id="SM00235"/>
    </source>
</evidence>
<dbReference type="Gene3D" id="3.40.390.10">
    <property type="entry name" value="Collagenase (Catalytic Domain)"/>
    <property type="match status" value="1"/>
</dbReference>
<dbReference type="Pfam" id="PF04151">
    <property type="entry name" value="PPC"/>
    <property type="match status" value="1"/>
</dbReference>
<dbReference type="STRING" id="44575.SAMN05216419_10742"/>
<gene>
    <name evidence="2" type="ORF">SAMN02743940_1384</name>
</gene>
<dbReference type="RefSeq" id="WP_028462479.1">
    <property type="nucleotide sequence ID" value="NZ_FSRO01000001.1"/>
</dbReference>
<accession>A0A1N6HVB9</accession>
<dbReference type="Gene3D" id="2.60.120.380">
    <property type="match status" value="1"/>
</dbReference>
<proteinExistence type="predicted"/>
<dbReference type="SMART" id="SM00235">
    <property type="entry name" value="ZnMc"/>
    <property type="match status" value="1"/>
</dbReference>
<protein>
    <submittedName>
        <fullName evidence="2">Pre-peptidase C-terminal domain-containing protein</fullName>
    </submittedName>
</protein>
<dbReference type="SUPFAM" id="SSF89260">
    <property type="entry name" value="Collagen-binding domain"/>
    <property type="match status" value="1"/>
</dbReference>
<dbReference type="GO" id="GO:0004222">
    <property type="term" value="F:metalloendopeptidase activity"/>
    <property type="evidence" value="ECO:0007669"/>
    <property type="project" value="InterPro"/>
</dbReference>
<name>A0A1N6HVB9_9PROT</name>
<reference evidence="2 3" key="1">
    <citation type="submission" date="2016-12" db="EMBL/GenBank/DDBJ databases">
        <authorList>
            <person name="Song W.-J."/>
            <person name="Kurnit D.M."/>
        </authorList>
    </citation>
    <scope>NUCLEOTIDE SEQUENCE [LARGE SCALE GENOMIC DNA]</scope>
    <source>
        <strain evidence="2 3">ATCC 49181</strain>
    </source>
</reference>
<dbReference type="Pfam" id="PF01400">
    <property type="entry name" value="Astacin"/>
    <property type="match status" value="1"/>
</dbReference>
<sequence>MSEIFKMCYDKIVPSDLRRLVRPEYSDGKARMALFMAKKWPNGSTLKVRFMGGTPEQHDIVKQFAPRWSDHANLRFDFNNAPDAEIRITFLDDGAWSYIGTDSLNIPLNTATMNFGWLDESVVLHEFGHAIGLIHEHQNPVGGIQWNRENVIRDLSGPPNNWPLETIEHNIFRKYNVNQMNATAVDKLSIMMYTIPQHWTLDDFHTESNNILSKIDKDFIGASINYPKDSPKEPIELTIVEMKAVEAEIGQPGEQDLYKFITVAAGRYTIETTGQTDVTMSLYGPDSQTTLIAEDDDSGTGRNAKIVVDLTVSGTYYVQIRHYNSAGGTGSYNIWVIK</sequence>
<evidence type="ECO:0000313" key="3">
    <source>
        <dbReference type="Proteomes" id="UP000185062"/>
    </source>
</evidence>
<dbReference type="InterPro" id="IPR007280">
    <property type="entry name" value="Peptidase_C_arc/bac"/>
</dbReference>
<keyword evidence="3" id="KW-1185">Reference proteome</keyword>
<dbReference type="eggNOG" id="COG5549">
    <property type="taxonomic scope" value="Bacteria"/>
</dbReference>
<feature type="domain" description="Peptidase metallopeptidase" evidence="1">
    <location>
        <begin position="36"/>
        <end position="177"/>
    </location>
</feature>
<dbReference type="GO" id="GO:0006508">
    <property type="term" value="P:proteolysis"/>
    <property type="evidence" value="ECO:0007669"/>
    <property type="project" value="InterPro"/>
</dbReference>
<dbReference type="EMBL" id="FSRO01000001">
    <property type="protein sequence ID" value="SIO23774.1"/>
    <property type="molecule type" value="Genomic_DNA"/>
</dbReference>